<dbReference type="InterPro" id="IPR022198">
    <property type="entry name" value="DUF3723"/>
</dbReference>
<sequence>MARNTFVEANRRLEDERRAKYCGTASIRLDLPPEVKLECVQGCDRLTAADDVLDGANKRWVVDLFLDDLKSPSDGELYRKIREYQGIGGQENDFFERLWLGRLAVSENRRKNFDQLCRHRKYAAAFDDLLEIPALMGGMRLSVVHQMIPMKCDEPNIVYLRNIRKWWSGLCGGSHETMCQIDSATVEALQGRAPGACRTDHDDLVARLKSGQIFGNFSELQREAMWPKVCSTSRTQLIPSLFTFFEDRKFLACAAECMKKIVDTGPRDTIAGRLEDMFTDVNQERERCVIQISDGSFGTVAGDVALRIDLGMRQLWLAAFRMYQDLPTDARKKERLAKARMKPDESALYDLASLASRLGFESEKVRKILQASPDRAIAEHALLAARKPGRFQYANREQRIQQVVDVFATAVPMSDAEASEHADTTTVRVQPPNRYGIPHHLDHERDKARLFLSKLGEAAESNQTELGSLFIRRSVYWAYFGLPPSTEGCLAVRETTNLDLSMPDQPSSPLEISNRDDSHRVDDHRSKLQQLQRDIENEQTKLAQLKILLAAEQSKIEEKERLLRLLARQDEEQHARIEDKETLREEEHHAKLRQLEETQQEQQNKLDRLTKRVQEEEERQRTEMALALRDDPVSEAEELGGNERRRGILPETIRIEFKLLEQSGMLKVVDTLDVDPADPSPVRRLAGNAQELLRKGYDGRG</sequence>
<dbReference type="Proteomes" id="UP000824596">
    <property type="component" value="Unassembled WGS sequence"/>
</dbReference>
<feature type="compositionally biased region" description="Basic and acidic residues" evidence="1">
    <location>
        <begin position="573"/>
        <end position="596"/>
    </location>
</feature>
<gene>
    <name evidence="2" type="ORF">HRG_11292</name>
</gene>
<dbReference type="Pfam" id="PF12520">
    <property type="entry name" value="DUF3723"/>
    <property type="match status" value="1"/>
</dbReference>
<keyword evidence="3" id="KW-1185">Reference proteome</keyword>
<dbReference type="AlphaFoldDB" id="A0A9P8MLZ5"/>
<dbReference type="GeneID" id="68360420"/>
<feature type="compositionally biased region" description="Basic and acidic residues" evidence="1">
    <location>
        <begin position="513"/>
        <end position="526"/>
    </location>
</feature>
<feature type="region of interest" description="Disordered" evidence="1">
    <location>
        <begin position="573"/>
        <end position="618"/>
    </location>
</feature>
<proteinExistence type="predicted"/>
<feature type="region of interest" description="Disordered" evidence="1">
    <location>
        <begin position="501"/>
        <end position="526"/>
    </location>
</feature>
<name>A0A9P8MLZ5_9HYPO</name>
<dbReference type="RefSeq" id="XP_044715024.1">
    <property type="nucleotide sequence ID" value="XM_044869762.1"/>
</dbReference>
<dbReference type="OrthoDB" id="4227485at2759"/>
<accession>A0A9P8MLZ5</accession>
<comment type="caution">
    <text evidence="2">The sequence shown here is derived from an EMBL/GenBank/DDBJ whole genome shotgun (WGS) entry which is preliminary data.</text>
</comment>
<organism evidence="2 3">
    <name type="scientific">Hirsutella rhossiliensis</name>
    <dbReference type="NCBI Taxonomy" id="111463"/>
    <lineage>
        <taxon>Eukaryota</taxon>
        <taxon>Fungi</taxon>
        <taxon>Dikarya</taxon>
        <taxon>Ascomycota</taxon>
        <taxon>Pezizomycotina</taxon>
        <taxon>Sordariomycetes</taxon>
        <taxon>Hypocreomycetidae</taxon>
        <taxon>Hypocreales</taxon>
        <taxon>Ophiocordycipitaceae</taxon>
        <taxon>Hirsutella</taxon>
    </lineage>
</organism>
<feature type="compositionally biased region" description="Basic and acidic residues" evidence="1">
    <location>
        <begin position="604"/>
        <end position="618"/>
    </location>
</feature>
<dbReference type="EMBL" id="JAIZPD010000020">
    <property type="protein sequence ID" value="KAH0957510.1"/>
    <property type="molecule type" value="Genomic_DNA"/>
</dbReference>
<evidence type="ECO:0000313" key="3">
    <source>
        <dbReference type="Proteomes" id="UP000824596"/>
    </source>
</evidence>
<feature type="compositionally biased region" description="Polar residues" evidence="1">
    <location>
        <begin position="501"/>
        <end position="511"/>
    </location>
</feature>
<reference evidence="2" key="1">
    <citation type="submission" date="2021-09" db="EMBL/GenBank/DDBJ databases">
        <title>A high-quality genome of the endoparasitic fungus Hirsutella rhossiliensis with a comparison of Hirsutella genomes reveals transposable elements contributing to genome size variation.</title>
        <authorList>
            <person name="Lin R."/>
            <person name="Jiao Y."/>
            <person name="Sun X."/>
            <person name="Ling J."/>
            <person name="Xie B."/>
            <person name="Cheng X."/>
        </authorList>
    </citation>
    <scope>NUCLEOTIDE SEQUENCE</scope>
    <source>
        <strain evidence="2">HR02</strain>
    </source>
</reference>
<evidence type="ECO:0000256" key="1">
    <source>
        <dbReference type="SAM" id="MobiDB-lite"/>
    </source>
</evidence>
<evidence type="ECO:0000313" key="2">
    <source>
        <dbReference type="EMBL" id="KAH0957510.1"/>
    </source>
</evidence>
<protein>
    <submittedName>
        <fullName evidence="2">Uncharacterized protein</fullName>
    </submittedName>
</protein>